<evidence type="ECO:0000313" key="1">
    <source>
        <dbReference type="EMBL" id="OQR74297.1"/>
    </source>
</evidence>
<reference evidence="1 2" key="1">
    <citation type="journal article" date="2017" name="Gigascience">
        <title>Draft genome of the honey bee ectoparasitic mite, Tropilaelaps mercedesae, is shaped by the parasitic life history.</title>
        <authorList>
            <person name="Dong X."/>
            <person name="Armstrong S.D."/>
            <person name="Xia D."/>
            <person name="Makepeace B.L."/>
            <person name="Darby A.C."/>
            <person name="Kadowaki T."/>
        </authorList>
    </citation>
    <scope>NUCLEOTIDE SEQUENCE [LARGE SCALE GENOMIC DNA]</scope>
    <source>
        <strain evidence="1">Wuxi-XJTLU</strain>
    </source>
</reference>
<gene>
    <name evidence="1" type="ORF">BIW11_09174</name>
</gene>
<protein>
    <submittedName>
        <fullName evidence="1">Uncharacterized protein</fullName>
    </submittedName>
</protein>
<dbReference type="AlphaFoldDB" id="A0A1V9XLB2"/>
<name>A0A1V9XLB2_9ACAR</name>
<dbReference type="EMBL" id="MNPL01008269">
    <property type="protein sequence ID" value="OQR74297.1"/>
    <property type="molecule type" value="Genomic_DNA"/>
</dbReference>
<dbReference type="InParanoid" id="A0A1V9XLB2"/>
<comment type="caution">
    <text evidence="1">The sequence shown here is derived from an EMBL/GenBank/DDBJ whole genome shotgun (WGS) entry which is preliminary data.</text>
</comment>
<organism evidence="1 2">
    <name type="scientific">Tropilaelaps mercedesae</name>
    <dbReference type="NCBI Taxonomy" id="418985"/>
    <lineage>
        <taxon>Eukaryota</taxon>
        <taxon>Metazoa</taxon>
        <taxon>Ecdysozoa</taxon>
        <taxon>Arthropoda</taxon>
        <taxon>Chelicerata</taxon>
        <taxon>Arachnida</taxon>
        <taxon>Acari</taxon>
        <taxon>Parasitiformes</taxon>
        <taxon>Mesostigmata</taxon>
        <taxon>Gamasina</taxon>
        <taxon>Dermanyssoidea</taxon>
        <taxon>Laelapidae</taxon>
        <taxon>Tropilaelaps</taxon>
    </lineage>
</organism>
<dbReference type="Proteomes" id="UP000192247">
    <property type="component" value="Unassembled WGS sequence"/>
</dbReference>
<evidence type="ECO:0000313" key="2">
    <source>
        <dbReference type="Proteomes" id="UP000192247"/>
    </source>
</evidence>
<proteinExistence type="predicted"/>
<sequence>MKRQNFCKGHIMFVDYVKSILSFPKSEPHRNADFRRTFIISQKTHSSIYLKNKFNICIYNECRFFCCLSGQIHFKNLFQILSRVPGRIESHEATPLGYVTA</sequence>
<keyword evidence="2" id="KW-1185">Reference proteome</keyword>
<feature type="non-terminal residue" evidence="1">
    <location>
        <position position="101"/>
    </location>
</feature>
<accession>A0A1V9XLB2</accession>